<name>A0A8J3YF56_9ACTN</name>
<evidence type="ECO:0000313" key="2">
    <source>
        <dbReference type="EMBL" id="GIJ06622.1"/>
    </source>
</evidence>
<evidence type="ECO:0000256" key="1">
    <source>
        <dbReference type="SAM" id="MobiDB-lite"/>
    </source>
</evidence>
<dbReference type="EMBL" id="BOOY01000043">
    <property type="protein sequence ID" value="GIJ06622.1"/>
    <property type="molecule type" value="Genomic_DNA"/>
</dbReference>
<sequence length="323" mass="34921">MDSHAGQEAEGSLMSNPGHTGAALGAAVLAAVSLVGPAVEGEAPSAPPPPSAAGWWRTDLGAVPLGTAEDDNPTATALARQWSHYGQGQEDDYGRPSVVSARQDGLPAPPAGGDHTIRLRHSPGDTATQRKLYKSFSADSWPVGTEPFSQQDGSPKDVSGRYIVYQYISSAELRLTERGWINLAQLKEGYATSDGNHTSDPSWWVVVYNRDGRQFLDLAYWGEGRISDPLLDLAPYLDRWVKVEMRVYQQDRVEVYLDDKFVDVGRQSQYPVGRMHYVGSKVGDVTVTEEQGWIFGAGNYSNPSDPDSGSLVHVGPAAVLPLP</sequence>
<organism evidence="2 3">
    <name type="scientific">Spirilliplanes yamanashiensis</name>
    <dbReference type="NCBI Taxonomy" id="42233"/>
    <lineage>
        <taxon>Bacteria</taxon>
        <taxon>Bacillati</taxon>
        <taxon>Actinomycetota</taxon>
        <taxon>Actinomycetes</taxon>
        <taxon>Micromonosporales</taxon>
        <taxon>Micromonosporaceae</taxon>
        <taxon>Spirilliplanes</taxon>
    </lineage>
</organism>
<accession>A0A8J3YF56</accession>
<reference evidence="2" key="1">
    <citation type="submission" date="2021-01" db="EMBL/GenBank/DDBJ databases">
        <title>Whole genome shotgun sequence of Spirilliplanes yamanashiensis NBRC 15828.</title>
        <authorList>
            <person name="Komaki H."/>
            <person name="Tamura T."/>
        </authorList>
    </citation>
    <scope>NUCLEOTIDE SEQUENCE</scope>
    <source>
        <strain evidence="2">NBRC 15828</strain>
    </source>
</reference>
<feature type="region of interest" description="Disordered" evidence="1">
    <location>
        <begin position="1"/>
        <end position="20"/>
    </location>
</feature>
<dbReference type="Proteomes" id="UP000652013">
    <property type="component" value="Unassembled WGS sequence"/>
</dbReference>
<proteinExistence type="predicted"/>
<evidence type="ECO:0000313" key="3">
    <source>
        <dbReference type="Proteomes" id="UP000652013"/>
    </source>
</evidence>
<feature type="region of interest" description="Disordered" evidence="1">
    <location>
        <begin position="86"/>
        <end position="124"/>
    </location>
</feature>
<comment type="caution">
    <text evidence="2">The sequence shown here is derived from an EMBL/GenBank/DDBJ whole genome shotgun (WGS) entry which is preliminary data.</text>
</comment>
<dbReference type="AlphaFoldDB" id="A0A8J3YF56"/>
<protein>
    <submittedName>
        <fullName evidence="2">Uncharacterized protein</fullName>
    </submittedName>
</protein>
<keyword evidence="3" id="KW-1185">Reference proteome</keyword>
<gene>
    <name evidence="2" type="ORF">Sya03_59740</name>
</gene>
<dbReference type="RefSeq" id="WP_203941783.1">
    <property type="nucleotide sequence ID" value="NZ_BAAAGJ010000001.1"/>
</dbReference>